<comment type="caution">
    <text evidence="2">The sequence shown here is derived from an EMBL/GenBank/DDBJ whole genome shotgun (WGS) entry which is preliminary data.</text>
</comment>
<evidence type="ECO:0000313" key="2">
    <source>
        <dbReference type="EMBL" id="MBE8715628.1"/>
    </source>
</evidence>
<dbReference type="InterPro" id="IPR036249">
    <property type="entry name" value="Thioredoxin-like_sf"/>
</dbReference>
<dbReference type="EMBL" id="PRDL01000001">
    <property type="protein sequence ID" value="MBE8715628.1"/>
    <property type="molecule type" value="Genomic_DNA"/>
</dbReference>
<keyword evidence="1" id="KW-0472">Membrane</keyword>
<sequence>MNTSSSGPTTTWYAKKRRGQWTAATLMLIIFIPMAVAIFVYHTGVGMPAGTMNKGVLLQQPVNFGGFSLNNMQHQTWNIEEQKSKWRWVITGKNGCDARCEEQLYMTRQAHIRLGEKAGRVERIFLVPDSALQQGVAESLQRDHPHMTLLTLSDAEFQQLMTGLGQQLPSTVNADTSVFLMDPDAWLMMAYQESHQGGDLLDDIKRMLKLSYED</sequence>
<name>A0A928UYZ5_9GAMM</name>
<proteinExistence type="predicted"/>
<reference evidence="2" key="1">
    <citation type="submission" date="2018-07" db="EMBL/GenBank/DDBJ databases">
        <title>Genome assembly of strain Ka43.</title>
        <authorList>
            <person name="Kukolya J."/>
            <person name="Nagy I."/>
            <person name="Horvath B."/>
            <person name="Toth A."/>
        </authorList>
    </citation>
    <scope>NUCLEOTIDE SEQUENCE</scope>
    <source>
        <strain evidence="2">KB43</strain>
    </source>
</reference>
<evidence type="ECO:0008006" key="4">
    <source>
        <dbReference type="Google" id="ProtNLM"/>
    </source>
</evidence>
<protein>
    <recommendedName>
        <fullName evidence="4">Cytochrome oxidase Cu insertion factor, SCO1/SenC/PrrC family</fullName>
    </recommendedName>
</protein>
<dbReference type="Proteomes" id="UP000652567">
    <property type="component" value="Unassembled WGS sequence"/>
</dbReference>
<dbReference type="SUPFAM" id="SSF52833">
    <property type="entry name" value="Thioredoxin-like"/>
    <property type="match status" value="1"/>
</dbReference>
<keyword evidence="3" id="KW-1185">Reference proteome</keyword>
<keyword evidence="1" id="KW-0812">Transmembrane</keyword>
<accession>A0A928UYZ5</accession>
<evidence type="ECO:0000256" key="1">
    <source>
        <dbReference type="SAM" id="Phobius"/>
    </source>
</evidence>
<dbReference type="RefSeq" id="WP_193906114.1">
    <property type="nucleotide sequence ID" value="NZ_PRDL01000001.1"/>
</dbReference>
<keyword evidence="1" id="KW-1133">Transmembrane helix</keyword>
<gene>
    <name evidence="2" type="ORF">C4F51_00305</name>
</gene>
<feature type="transmembrane region" description="Helical" evidence="1">
    <location>
        <begin position="21"/>
        <end position="41"/>
    </location>
</feature>
<evidence type="ECO:0000313" key="3">
    <source>
        <dbReference type="Proteomes" id="UP000652567"/>
    </source>
</evidence>
<dbReference type="AlphaFoldDB" id="A0A928UYZ5"/>
<dbReference type="Gene3D" id="3.40.30.10">
    <property type="entry name" value="Glutaredoxin"/>
    <property type="match status" value="1"/>
</dbReference>
<organism evidence="2 3">
    <name type="scientific">Cellvibrio polysaccharolyticus</name>
    <dbReference type="NCBI Taxonomy" id="2082724"/>
    <lineage>
        <taxon>Bacteria</taxon>
        <taxon>Pseudomonadati</taxon>
        <taxon>Pseudomonadota</taxon>
        <taxon>Gammaproteobacteria</taxon>
        <taxon>Cellvibrionales</taxon>
        <taxon>Cellvibrionaceae</taxon>
        <taxon>Cellvibrio</taxon>
    </lineage>
</organism>